<keyword evidence="2" id="KW-1185">Reference proteome</keyword>
<accession>A0A6G9YMB5</accession>
<dbReference type="SUPFAM" id="SSF50475">
    <property type="entry name" value="FMN-binding split barrel"/>
    <property type="match status" value="1"/>
</dbReference>
<dbReference type="Proteomes" id="UP000503540">
    <property type="component" value="Chromosome"/>
</dbReference>
<dbReference type="InterPro" id="IPR012349">
    <property type="entry name" value="Split_barrel_FMN-bd"/>
</dbReference>
<evidence type="ECO:0000313" key="2">
    <source>
        <dbReference type="Proteomes" id="UP000503540"/>
    </source>
</evidence>
<proteinExistence type="predicted"/>
<dbReference type="RefSeq" id="WP_167476854.1">
    <property type="nucleotide sequence ID" value="NZ_CP046172.1"/>
</dbReference>
<gene>
    <name evidence="1" type="ORF">F5544_33040</name>
</gene>
<sequence>MPESLRWLAGAPFGRVVFTENALPAVRPMYHLVDDDRVVIHGQLGSVLPRGHEQVVTYAADEIDPTTRLGWLVTVTGLAGPVTDPAEIERYQSLLNRLIPLPHDQVIRISCEFVAGIELVSSTLPRAAD</sequence>
<dbReference type="InterPro" id="IPR024747">
    <property type="entry name" value="Pyridox_Oxase-rel"/>
</dbReference>
<reference evidence="1 2" key="1">
    <citation type="journal article" date="2019" name="ACS Chem. Biol.">
        <title>Identification and Mobilization of a Cryptic Antibiotic Biosynthesis Gene Locus from a Human-Pathogenic Nocardia Isolate.</title>
        <authorList>
            <person name="Herisse M."/>
            <person name="Ishida K."/>
            <person name="Porter J.L."/>
            <person name="Howden B."/>
            <person name="Hertweck C."/>
            <person name="Stinear T.P."/>
            <person name="Pidot S.J."/>
        </authorList>
    </citation>
    <scope>NUCLEOTIDE SEQUENCE [LARGE SCALE GENOMIC DNA]</scope>
    <source>
        <strain evidence="1 2">AUSMDU00012717</strain>
    </source>
</reference>
<dbReference type="AlphaFoldDB" id="A0A6G9YMB5"/>
<dbReference type="Gene3D" id="2.30.110.10">
    <property type="entry name" value="Electron Transport, Fmn-binding Protein, Chain A"/>
    <property type="match status" value="1"/>
</dbReference>
<dbReference type="Pfam" id="PF12900">
    <property type="entry name" value="Pyridox_ox_2"/>
    <property type="match status" value="1"/>
</dbReference>
<name>A0A6G9YMB5_9NOCA</name>
<dbReference type="KEGG" id="nah:F5544_33040"/>
<dbReference type="EMBL" id="CP046172">
    <property type="protein sequence ID" value="QIS14445.1"/>
    <property type="molecule type" value="Genomic_DNA"/>
</dbReference>
<evidence type="ECO:0000313" key="1">
    <source>
        <dbReference type="EMBL" id="QIS14445.1"/>
    </source>
</evidence>
<organism evidence="1 2">
    <name type="scientific">Nocardia arthritidis</name>
    <dbReference type="NCBI Taxonomy" id="228602"/>
    <lineage>
        <taxon>Bacteria</taxon>
        <taxon>Bacillati</taxon>
        <taxon>Actinomycetota</taxon>
        <taxon>Actinomycetes</taxon>
        <taxon>Mycobacteriales</taxon>
        <taxon>Nocardiaceae</taxon>
        <taxon>Nocardia</taxon>
    </lineage>
</organism>
<protein>
    <submittedName>
        <fullName evidence="1">Pyridoxamine 5'-phosphate oxidase family protein</fullName>
    </submittedName>
</protein>